<dbReference type="InterPro" id="IPR036108">
    <property type="entry name" value="4pyrrol_syn_uPrphyn_synt_sf"/>
</dbReference>
<keyword evidence="3" id="KW-1185">Reference proteome</keyword>
<dbReference type="GO" id="GO:0006780">
    <property type="term" value="P:uroporphyrinogen III biosynthetic process"/>
    <property type="evidence" value="ECO:0007669"/>
    <property type="project" value="InterPro"/>
</dbReference>
<evidence type="ECO:0000259" key="1">
    <source>
        <dbReference type="Pfam" id="PF02602"/>
    </source>
</evidence>
<protein>
    <submittedName>
        <fullName evidence="2">Uroporphyrinogen-III synthase</fullName>
    </submittedName>
</protein>
<accession>A0A246BC14</accession>
<dbReference type="Proteomes" id="UP000197587">
    <property type="component" value="Unassembled WGS sequence"/>
</dbReference>
<dbReference type="InterPro" id="IPR039793">
    <property type="entry name" value="UROS/Hem4"/>
</dbReference>
<dbReference type="SUPFAM" id="SSF69618">
    <property type="entry name" value="HemD-like"/>
    <property type="match status" value="1"/>
</dbReference>
<reference evidence="2 3" key="1">
    <citation type="submission" date="2014-01" db="EMBL/GenBank/DDBJ databases">
        <authorList>
            <consortium name="Genome Consortium for Active Teaching"/>
            <person name="Sontag T.C."/>
            <person name="Newman J.D."/>
        </authorList>
    </citation>
    <scope>NUCLEOTIDE SEQUENCE [LARGE SCALE GENOMIC DNA]</scope>
    <source>
        <strain evidence="2 3">DSM 19056</strain>
    </source>
</reference>
<sequence>MKILFTKKINPLMISKKLGGHFSYDFVDVIKINQLEVESFDLKDKSLIFTSVNAVNSFFSNHFLPNENFAERNFNKIYAVGQMTKRELRKFGFGTFKVTKNAKELAEFIIENSPKEKFLHFCGNLALNVLNKALPLQNISYKKIPVYETELLYPTISAKYDAVCFFSPSGVRSFAKFNSLEDFQLFSIGETTTKEIKKITKNTVITSSESNVDDLLNLISSHYSPEVEAEQNNKL</sequence>
<dbReference type="GO" id="GO:0005829">
    <property type="term" value="C:cytosol"/>
    <property type="evidence" value="ECO:0007669"/>
    <property type="project" value="TreeGrafter"/>
</dbReference>
<name>A0A246BC14_9FLAO</name>
<dbReference type="Pfam" id="PF02602">
    <property type="entry name" value="HEM4"/>
    <property type="match status" value="1"/>
</dbReference>
<proteinExistence type="predicted"/>
<dbReference type="RefSeq" id="WP_088263464.1">
    <property type="nucleotide sequence ID" value="NZ_JASZ02000002.1"/>
</dbReference>
<dbReference type="PANTHER" id="PTHR12390:SF0">
    <property type="entry name" value="UROPORPHYRINOGEN-III SYNTHASE"/>
    <property type="match status" value="1"/>
</dbReference>
<dbReference type="InterPro" id="IPR003754">
    <property type="entry name" value="4pyrrol_synth_uPrphyn_synth"/>
</dbReference>
<evidence type="ECO:0000313" key="3">
    <source>
        <dbReference type="Proteomes" id="UP000197587"/>
    </source>
</evidence>
<organism evidence="2 3">
    <name type="scientific">Kaistella haifensis DSM 19056</name>
    <dbReference type="NCBI Taxonomy" id="1450526"/>
    <lineage>
        <taxon>Bacteria</taxon>
        <taxon>Pseudomonadati</taxon>
        <taxon>Bacteroidota</taxon>
        <taxon>Flavobacteriia</taxon>
        <taxon>Flavobacteriales</taxon>
        <taxon>Weeksellaceae</taxon>
        <taxon>Chryseobacterium group</taxon>
        <taxon>Kaistella</taxon>
    </lineage>
</organism>
<gene>
    <name evidence="2" type="ORF">AP75_01690</name>
</gene>
<dbReference type="GO" id="GO:0004852">
    <property type="term" value="F:uroporphyrinogen-III synthase activity"/>
    <property type="evidence" value="ECO:0007669"/>
    <property type="project" value="InterPro"/>
</dbReference>
<dbReference type="CDD" id="cd06578">
    <property type="entry name" value="HemD"/>
    <property type="match status" value="1"/>
</dbReference>
<dbReference type="EMBL" id="JASZ02000002">
    <property type="protein sequence ID" value="OWK99224.1"/>
    <property type="molecule type" value="Genomic_DNA"/>
</dbReference>
<dbReference type="AlphaFoldDB" id="A0A246BC14"/>
<dbReference type="Gene3D" id="3.40.50.10090">
    <property type="match status" value="2"/>
</dbReference>
<reference evidence="2 3" key="2">
    <citation type="submission" date="2017-05" db="EMBL/GenBank/DDBJ databases">
        <title>Genome of Chryseobacterium haifense.</title>
        <authorList>
            <person name="Newman J.D."/>
        </authorList>
    </citation>
    <scope>NUCLEOTIDE SEQUENCE [LARGE SCALE GENOMIC DNA]</scope>
    <source>
        <strain evidence="2 3">DSM 19056</strain>
    </source>
</reference>
<dbReference type="PANTHER" id="PTHR12390">
    <property type="entry name" value="UROPORPHYRINOGEN III SYNTHASE"/>
    <property type="match status" value="1"/>
</dbReference>
<evidence type="ECO:0000313" key="2">
    <source>
        <dbReference type="EMBL" id="OWK99224.1"/>
    </source>
</evidence>
<feature type="domain" description="Tetrapyrrole biosynthesis uroporphyrinogen III synthase" evidence="1">
    <location>
        <begin position="45"/>
        <end position="216"/>
    </location>
</feature>
<comment type="caution">
    <text evidence="2">The sequence shown here is derived from an EMBL/GenBank/DDBJ whole genome shotgun (WGS) entry which is preliminary data.</text>
</comment>